<dbReference type="InterPro" id="IPR010499">
    <property type="entry name" value="AraC_E-bd"/>
</dbReference>
<reference evidence="2 3" key="1">
    <citation type="submission" date="2019-02" db="EMBL/GenBank/DDBJ databases">
        <title>Genomic Encyclopedia of Type Strains, Phase IV (KMG-IV): sequencing the most valuable type-strain genomes for metagenomic binning, comparative biology and taxonomic classification.</title>
        <authorList>
            <person name="Goeker M."/>
        </authorList>
    </citation>
    <scope>NUCLEOTIDE SEQUENCE [LARGE SCALE GENOMIC DNA]</scope>
    <source>
        <strain evidence="2 3">DSM 17196</strain>
    </source>
</reference>
<dbReference type="RefSeq" id="WP_130286003.1">
    <property type="nucleotide sequence ID" value="NZ_SGXE01000001.1"/>
</dbReference>
<organism evidence="2 3">
    <name type="scientific">Aquimarina brevivitae</name>
    <dbReference type="NCBI Taxonomy" id="323412"/>
    <lineage>
        <taxon>Bacteria</taxon>
        <taxon>Pseudomonadati</taxon>
        <taxon>Bacteroidota</taxon>
        <taxon>Flavobacteriia</taxon>
        <taxon>Flavobacteriales</taxon>
        <taxon>Flavobacteriaceae</taxon>
        <taxon>Aquimarina</taxon>
    </lineage>
</organism>
<dbReference type="OrthoDB" id="9807923at2"/>
<dbReference type="SMART" id="SM00871">
    <property type="entry name" value="AraC_E_bind"/>
    <property type="match status" value="1"/>
</dbReference>
<dbReference type="AlphaFoldDB" id="A0A4Q7PHZ9"/>
<evidence type="ECO:0000313" key="2">
    <source>
        <dbReference type="EMBL" id="RZT00214.1"/>
    </source>
</evidence>
<comment type="caution">
    <text evidence="2">The sequence shown here is derived from an EMBL/GenBank/DDBJ whole genome shotgun (WGS) entry which is preliminary data.</text>
</comment>
<name>A0A4Q7PHZ9_9FLAO</name>
<dbReference type="CDD" id="cd07818">
    <property type="entry name" value="SRPBCC_1"/>
    <property type="match status" value="1"/>
</dbReference>
<protein>
    <submittedName>
        <fullName evidence="2">Polyketide cyclase/dehydrase/lipid transport protein</fullName>
    </submittedName>
</protein>
<dbReference type="SUPFAM" id="SSF55961">
    <property type="entry name" value="Bet v1-like"/>
    <property type="match status" value="1"/>
</dbReference>
<keyword evidence="3" id="KW-1185">Reference proteome</keyword>
<dbReference type="Gene3D" id="3.20.80.10">
    <property type="entry name" value="Regulatory factor, effector binding domain"/>
    <property type="match status" value="1"/>
</dbReference>
<evidence type="ECO:0000313" key="3">
    <source>
        <dbReference type="Proteomes" id="UP000292262"/>
    </source>
</evidence>
<dbReference type="InterPro" id="IPR023393">
    <property type="entry name" value="START-like_dom_sf"/>
</dbReference>
<dbReference type="Proteomes" id="UP000292262">
    <property type="component" value="Unassembled WGS sequence"/>
</dbReference>
<dbReference type="EMBL" id="SGXE01000001">
    <property type="protein sequence ID" value="RZT00214.1"/>
    <property type="molecule type" value="Genomic_DNA"/>
</dbReference>
<dbReference type="Pfam" id="PF06445">
    <property type="entry name" value="GyrI-like"/>
    <property type="match status" value="1"/>
</dbReference>
<proteinExistence type="predicted"/>
<gene>
    <name evidence="2" type="ORF">EV197_1450</name>
</gene>
<evidence type="ECO:0000259" key="1">
    <source>
        <dbReference type="SMART" id="SM00871"/>
    </source>
</evidence>
<feature type="domain" description="AraC effector-binding" evidence="1">
    <location>
        <begin position="205"/>
        <end position="344"/>
    </location>
</feature>
<sequence length="344" mass="39553">MKIIKYLFFLLLFAIIAGAVYVFTIDGDYQVEESKVIEAPDELLFDTVNYFRTWEKWGPWMEETDDMIITYADKVSGPGAYYSWKSETEGDGNMETVKVAPFSSIDQKITFITPMGESVSDVYWKFEKIEPKKTKVTWGMKGTQSFMEKLYWVIQDSTLSQSIKPMYAKGLNNIEEYVQERMEAYSISVDGVTEHGGGFYMYSATASDIAIIPEKMKQMLPTVDSYMYQNNLPKTGMPFTLYNEYNEEQGTAIYSVGIPTRDKVITPQESAVLCGFMPRQKVIKTTLKGDFKNLEEAWDKTYDYMAKNNLEALENGSPFEVYRVDPNIQPNPAEWITEIYIPIK</sequence>
<accession>A0A4Q7PHZ9</accession>
<dbReference type="InterPro" id="IPR029442">
    <property type="entry name" value="GyrI-like"/>
</dbReference>
<dbReference type="Gene3D" id="3.30.530.20">
    <property type="match status" value="1"/>
</dbReference>
<dbReference type="SUPFAM" id="SSF55136">
    <property type="entry name" value="Probable bacterial effector-binding domain"/>
    <property type="match status" value="1"/>
</dbReference>
<dbReference type="InterPro" id="IPR011256">
    <property type="entry name" value="Reg_factor_effector_dom_sf"/>
</dbReference>